<gene>
    <name evidence="3" type="ORF">ACFQVC_11475</name>
</gene>
<reference evidence="4" key="1">
    <citation type="journal article" date="2019" name="Int. J. Syst. Evol. Microbiol.">
        <title>The Global Catalogue of Microorganisms (GCM) 10K type strain sequencing project: providing services to taxonomists for standard genome sequencing and annotation.</title>
        <authorList>
            <consortium name="The Broad Institute Genomics Platform"/>
            <consortium name="The Broad Institute Genome Sequencing Center for Infectious Disease"/>
            <person name="Wu L."/>
            <person name="Ma J."/>
        </authorList>
    </citation>
    <scope>NUCLEOTIDE SEQUENCE [LARGE SCALE GENOMIC DNA]</scope>
    <source>
        <strain evidence="4">SYNS20</strain>
    </source>
</reference>
<evidence type="ECO:0000256" key="2">
    <source>
        <dbReference type="SAM" id="SignalP"/>
    </source>
</evidence>
<feature type="signal peptide" evidence="2">
    <location>
        <begin position="1"/>
        <end position="32"/>
    </location>
</feature>
<dbReference type="RefSeq" id="WP_381829718.1">
    <property type="nucleotide sequence ID" value="NZ_JBHTCF010000004.1"/>
</dbReference>
<protein>
    <recommendedName>
        <fullName evidence="5">Lipoprotein</fullName>
    </recommendedName>
</protein>
<name>A0ABW2JH69_9ACTN</name>
<dbReference type="PROSITE" id="PS51257">
    <property type="entry name" value="PROKAR_LIPOPROTEIN"/>
    <property type="match status" value="1"/>
</dbReference>
<dbReference type="EMBL" id="JBHTCF010000004">
    <property type="protein sequence ID" value="MFC7304838.1"/>
    <property type="molecule type" value="Genomic_DNA"/>
</dbReference>
<organism evidence="3 4">
    <name type="scientific">Streptomyces monticola</name>
    <dbReference type="NCBI Taxonomy" id="2666263"/>
    <lineage>
        <taxon>Bacteria</taxon>
        <taxon>Bacillati</taxon>
        <taxon>Actinomycetota</taxon>
        <taxon>Actinomycetes</taxon>
        <taxon>Kitasatosporales</taxon>
        <taxon>Streptomycetaceae</taxon>
        <taxon>Streptomyces</taxon>
    </lineage>
</organism>
<proteinExistence type="predicted"/>
<sequence length="252" mass="26438">MTRRRPSRAAVLPPAAALLVVCCGALTGCGSAGGLKSAGPTPSAVGPARLWPQLPPAKPDYPDGAEVTIEVVKGVKVPDGDLHKVDPLAVVKAEVEAHPDTYSGADALPEDTAKAIKECPDKKPGQTVKGCPVQQAYYRDLTGSGMDELIVGITFSDGSLGIRVYSLDGGKLIRIMSTSQPVTSVELAGRDLIIRSPAQSPGYEYRDSWSWDAQQHAMLPTRTEIVRVPHSGAPTPDEARPSVSRAPGADPS</sequence>
<feature type="region of interest" description="Disordered" evidence="1">
    <location>
        <begin position="225"/>
        <end position="252"/>
    </location>
</feature>
<evidence type="ECO:0008006" key="5">
    <source>
        <dbReference type="Google" id="ProtNLM"/>
    </source>
</evidence>
<evidence type="ECO:0000313" key="3">
    <source>
        <dbReference type="EMBL" id="MFC7304838.1"/>
    </source>
</evidence>
<dbReference type="Proteomes" id="UP001596523">
    <property type="component" value="Unassembled WGS sequence"/>
</dbReference>
<comment type="caution">
    <text evidence="3">The sequence shown here is derived from an EMBL/GenBank/DDBJ whole genome shotgun (WGS) entry which is preliminary data.</text>
</comment>
<feature type="chain" id="PRO_5045182001" description="Lipoprotein" evidence="2">
    <location>
        <begin position="33"/>
        <end position="252"/>
    </location>
</feature>
<keyword evidence="2" id="KW-0732">Signal</keyword>
<keyword evidence="4" id="KW-1185">Reference proteome</keyword>
<evidence type="ECO:0000256" key="1">
    <source>
        <dbReference type="SAM" id="MobiDB-lite"/>
    </source>
</evidence>
<accession>A0ABW2JH69</accession>
<evidence type="ECO:0000313" key="4">
    <source>
        <dbReference type="Proteomes" id="UP001596523"/>
    </source>
</evidence>